<dbReference type="AlphaFoldDB" id="A0A9N9VRW2"/>
<protein>
    <submittedName>
        <fullName evidence="1">Uncharacterized protein</fullName>
    </submittedName>
</protein>
<comment type="caution">
    <text evidence="1">The sequence shown here is derived from an EMBL/GenBank/DDBJ whole genome shotgun (WGS) entry which is preliminary data.</text>
</comment>
<dbReference type="OrthoDB" id="5105430at2759"/>
<dbReference type="SUPFAM" id="SSF52540">
    <property type="entry name" value="P-loop containing nucleoside triphosphate hydrolases"/>
    <property type="match status" value="1"/>
</dbReference>
<dbReference type="EMBL" id="CABFNQ020000734">
    <property type="protein sequence ID" value="CAH0028651.1"/>
    <property type="molecule type" value="Genomic_DNA"/>
</dbReference>
<dbReference type="Proteomes" id="UP000696573">
    <property type="component" value="Unassembled WGS sequence"/>
</dbReference>
<reference evidence="1" key="1">
    <citation type="submission" date="2021-10" db="EMBL/GenBank/DDBJ databases">
        <authorList>
            <person name="Piombo E."/>
        </authorList>
    </citation>
    <scope>NUCLEOTIDE SEQUENCE</scope>
</reference>
<organism evidence="1 2">
    <name type="scientific">Clonostachys rhizophaga</name>
    <dbReference type="NCBI Taxonomy" id="160324"/>
    <lineage>
        <taxon>Eukaryota</taxon>
        <taxon>Fungi</taxon>
        <taxon>Dikarya</taxon>
        <taxon>Ascomycota</taxon>
        <taxon>Pezizomycotina</taxon>
        <taxon>Sordariomycetes</taxon>
        <taxon>Hypocreomycetidae</taxon>
        <taxon>Hypocreales</taxon>
        <taxon>Bionectriaceae</taxon>
        <taxon>Clonostachys</taxon>
    </lineage>
</organism>
<keyword evidence="2" id="KW-1185">Reference proteome</keyword>
<gene>
    <name evidence="1" type="ORF">CRHIZ90672A_00012118</name>
</gene>
<proteinExistence type="predicted"/>
<evidence type="ECO:0000313" key="1">
    <source>
        <dbReference type="EMBL" id="CAH0028651.1"/>
    </source>
</evidence>
<name>A0A9N9VRW2_9HYPO</name>
<accession>A0A9N9VRW2</accession>
<evidence type="ECO:0000313" key="2">
    <source>
        <dbReference type="Proteomes" id="UP000696573"/>
    </source>
</evidence>
<sequence length="158" mass="18165">MVIASSYNLFLNVIQEALDRLYREDKVLHTVDIDQRATTLSDFNQSENQTMALLVTANVGELGPIGRVRRIPQRRKVQTWEILAETSAIDAFMLEKAFKKKQVITMLRKDLVRKDTQVIIQETQPDGSDLEQFLWKGGNITLENQKATKASSRSWMMH</sequence>
<dbReference type="InterPro" id="IPR027417">
    <property type="entry name" value="P-loop_NTPase"/>
</dbReference>